<keyword evidence="3 5" id="KW-0663">Pyridoxal phosphate</keyword>
<evidence type="ECO:0000256" key="1">
    <source>
        <dbReference type="ARBA" id="ARBA00001933"/>
    </source>
</evidence>
<evidence type="ECO:0000256" key="3">
    <source>
        <dbReference type="ARBA" id="ARBA00022898"/>
    </source>
</evidence>
<keyword evidence="6" id="KW-0032">Aminotransferase</keyword>
<evidence type="ECO:0000256" key="4">
    <source>
        <dbReference type="RuleBase" id="RU004106"/>
    </source>
</evidence>
<dbReference type="GO" id="GO:0046394">
    <property type="term" value="P:carboxylic acid biosynthetic process"/>
    <property type="evidence" value="ECO:0007669"/>
    <property type="project" value="UniProtKB-ARBA"/>
</dbReference>
<dbReference type="RefSeq" id="WP_057975959.1">
    <property type="nucleotide sequence ID" value="NZ_LKHP01000001.1"/>
</dbReference>
<comment type="cofactor">
    <cofactor evidence="1 5">
        <name>pyridoxal 5'-phosphate</name>
        <dbReference type="ChEBI" id="CHEBI:597326"/>
    </cofactor>
</comment>
<reference evidence="6 7" key="1">
    <citation type="submission" date="2015-09" db="EMBL/GenBank/DDBJ databases">
        <title>Draft genome sequence of a Caloramator mitchellensis, a moderate thermophile from the Great Artesian Basin of Australia.</title>
        <authorList>
            <person name="Patel B.K."/>
        </authorList>
    </citation>
    <scope>NUCLEOTIDE SEQUENCE [LARGE SCALE GENOMIC DNA]</scope>
    <source>
        <strain evidence="6 7">VF08</strain>
    </source>
</reference>
<organism evidence="6 7">
    <name type="scientific">Caloramator mitchellensis</name>
    <dbReference type="NCBI Taxonomy" id="908809"/>
    <lineage>
        <taxon>Bacteria</taxon>
        <taxon>Bacillati</taxon>
        <taxon>Bacillota</taxon>
        <taxon>Clostridia</taxon>
        <taxon>Eubacteriales</taxon>
        <taxon>Clostridiaceae</taxon>
        <taxon>Caloramator</taxon>
    </lineage>
</organism>
<keyword evidence="6" id="KW-0808">Transferase</keyword>
<dbReference type="PANTHER" id="PTHR42743:SF11">
    <property type="entry name" value="AMINODEOXYCHORISMATE LYASE"/>
    <property type="match status" value="1"/>
</dbReference>
<gene>
    <name evidence="6" type="primary">ilvE_1</name>
    <name evidence="6" type="ORF">ABG79_00080</name>
</gene>
<dbReference type="InterPro" id="IPR050571">
    <property type="entry name" value="Class-IV_PLP-Dep_Aminotrnsfr"/>
</dbReference>
<evidence type="ECO:0000256" key="2">
    <source>
        <dbReference type="ARBA" id="ARBA00009320"/>
    </source>
</evidence>
<evidence type="ECO:0000256" key="5">
    <source>
        <dbReference type="RuleBase" id="RU004516"/>
    </source>
</evidence>
<dbReference type="GO" id="GO:0008652">
    <property type="term" value="P:amino acid biosynthetic process"/>
    <property type="evidence" value="ECO:0007669"/>
    <property type="project" value="UniProtKB-ARBA"/>
</dbReference>
<dbReference type="Pfam" id="PF01063">
    <property type="entry name" value="Aminotran_4"/>
    <property type="match status" value="1"/>
</dbReference>
<dbReference type="InterPro" id="IPR001544">
    <property type="entry name" value="Aminotrans_IV"/>
</dbReference>
<comment type="caution">
    <text evidence="6">The sequence shown here is derived from an EMBL/GenBank/DDBJ whole genome shotgun (WGS) entry which is preliminary data.</text>
</comment>
<sequence>MSKIYFDNQISFGLLPFETVYFDEKGPHFLLEHYNRLRRAHKILKMEFDLKFEQFNNTILNEIYKVGREYGVLKVIYYNHNIYVQFREFNYAQKHIDKGIILHKSRSIKDSKNILNYLKTFNYGLNIIEDNRAKGRGYDSAIFLNEKGFVCETTYANIFFVKNGKIFTPHVSCGILKGIMRDNVIRKLKNNRYNVIKGFIKYEELNEFDECFISNSVMGILPVSRIGNISFNKRNVFEILSNEDIFMRKWIK</sequence>
<dbReference type="InterPro" id="IPR018300">
    <property type="entry name" value="Aminotrans_IV_CS"/>
</dbReference>
<dbReference type="Gene3D" id="3.20.10.10">
    <property type="entry name" value="D-amino Acid Aminotransferase, subunit A, domain 2"/>
    <property type="match status" value="1"/>
</dbReference>
<dbReference type="EMBL" id="LKHP01000001">
    <property type="protein sequence ID" value="KRQ87915.1"/>
    <property type="molecule type" value="Genomic_DNA"/>
</dbReference>
<dbReference type="GO" id="GO:0004084">
    <property type="term" value="F:branched-chain-amino-acid transaminase activity"/>
    <property type="evidence" value="ECO:0007669"/>
    <property type="project" value="UniProtKB-EC"/>
</dbReference>
<evidence type="ECO:0000313" key="6">
    <source>
        <dbReference type="EMBL" id="KRQ87915.1"/>
    </source>
</evidence>
<dbReference type="PROSITE" id="PS00770">
    <property type="entry name" value="AA_TRANSFER_CLASS_4"/>
    <property type="match status" value="1"/>
</dbReference>
<dbReference type="FunFam" id="3.20.10.10:FF:000002">
    <property type="entry name" value="D-alanine aminotransferase"/>
    <property type="match status" value="1"/>
</dbReference>
<accession>A0A0R3JWH9</accession>
<proteinExistence type="inferred from homology"/>
<dbReference type="CDD" id="cd00449">
    <property type="entry name" value="PLPDE_IV"/>
    <property type="match status" value="1"/>
</dbReference>
<dbReference type="STRING" id="908809.ABG79_00080"/>
<dbReference type="AlphaFoldDB" id="A0A0R3JWH9"/>
<dbReference type="InterPro" id="IPR043131">
    <property type="entry name" value="BCAT-like_N"/>
</dbReference>
<dbReference type="OrthoDB" id="9805628at2"/>
<name>A0A0R3JWH9_CALMK</name>
<dbReference type="InterPro" id="IPR043132">
    <property type="entry name" value="BCAT-like_C"/>
</dbReference>
<keyword evidence="7" id="KW-1185">Reference proteome</keyword>
<dbReference type="InterPro" id="IPR036038">
    <property type="entry name" value="Aminotransferase-like"/>
</dbReference>
<dbReference type="Gene3D" id="3.30.470.10">
    <property type="match status" value="1"/>
</dbReference>
<comment type="similarity">
    <text evidence="2 4">Belongs to the class-IV pyridoxal-phosphate-dependent aminotransferase family.</text>
</comment>
<dbReference type="PANTHER" id="PTHR42743">
    <property type="entry name" value="AMINO-ACID AMINOTRANSFERASE"/>
    <property type="match status" value="1"/>
</dbReference>
<dbReference type="EC" id="2.6.1.42" evidence="6"/>
<dbReference type="GO" id="GO:0005829">
    <property type="term" value="C:cytosol"/>
    <property type="evidence" value="ECO:0007669"/>
    <property type="project" value="TreeGrafter"/>
</dbReference>
<protein>
    <submittedName>
        <fullName evidence="6">Putative branched-chain-amino-acid aminotransferase</fullName>
        <ecNumber evidence="6">2.6.1.42</ecNumber>
    </submittedName>
</protein>
<dbReference type="SUPFAM" id="SSF56752">
    <property type="entry name" value="D-aminoacid aminotransferase-like PLP-dependent enzymes"/>
    <property type="match status" value="1"/>
</dbReference>
<evidence type="ECO:0000313" key="7">
    <source>
        <dbReference type="Proteomes" id="UP000052015"/>
    </source>
</evidence>
<dbReference type="Proteomes" id="UP000052015">
    <property type="component" value="Unassembled WGS sequence"/>
</dbReference>